<dbReference type="SUPFAM" id="SSF51905">
    <property type="entry name" value="FAD/NAD(P)-binding domain"/>
    <property type="match status" value="1"/>
</dbReference>
<accession>A0ABP3EBL0</accession>
<reference evidence="5" key="1">
    <citation type="journal article" date="2019" name="Int. J. Syst. Evol. Microbiol.">
        <title>The Global Catalogue of Microorganisms (GCM) 10K type strain sequencing project: providing services to taxonomists for standard genome sequencing and annotation.</title>
        <authorList>
            <consortium name="The Broad Institute Genomics Platform"/>
            <consortium name="The Broad Institute Genome Sequencing Center for Infectious Disease"/>
            <person name="Wu L."/>
            <person name="Ma J."/>
        </authorList>
    </citation>
    <scope>NUCLEOTIDE SEQUENCE [LARGE SCALE GENOMIC DNA]</scope>
    <source>
        <strain evidence="5">JCM 3380</strain>
    </source>
</reference>
<evidence type="ECO:0000313" key="4">
    <source>
        <dbReference type="EMBL" id="GAA0258581.1"/>
    </source>
</evidence>
<keyword evidence="2 4" id="KW-0503">Monooxygenase</keyword>
<dbReference type="GO" id="GO:0004497">
    <property type="term" value="F:monooxygenase activity"/>
    <property type="evidence" value="ECO:0007669"/>
    <property type="project" value="UniProtKB-KW"/>
</dbReference>
<dbReference type="Proteomes" id="UP001500416">
    <property type="component" value="Unassembled WGS sequence"/>
</dbReference>
<keyword evidence="1" id="KW-0560">Oxidoreductase</keyword>
<evidence type="ECO:0000259" key="3">
    <source>
        <dbReference type="Pfam" id="PF01494"/>
    </source>
</evidence>
<evidence type="ECO:0000256" key="2">
    <source>
        <dbReference type="ARBA" id="ARBA00023033"/>
    </source>
</evidence>
<dbReference type="RefSeq" id="WP_343939023.1">
    <property type="nucleotide sequence ID" value="NZ_BAAABU010000027.1"/>
</dbReference>
<dbReference type="InterPro" id="IPR002938">
    <property type="entry name" value="FAD-bd"/>
</dbReference>
<name>A0ABP3EBL0_9PSEU</name>
<dbReference type="PRINTS" id="PR00420">
    <property type="entry name" value="RNGMNOXGNASE"/>
</dbReference>
<dbReference type="InterPro" id="IPR036188">
    <property type="entry name" value="FAD/NAD-bd_sf"/>
</dbReference>
<dbReference type="Gene3D" id="3.50.50.60">
    <property type="entry name" value="FAD/NAD(P)-binding domain"/>
    <property type="match status" value="1"/>
</dbReference>
<gene>
    <name evidence="4" type="ORF">GCM10010492_69450</name>
</gene>
<evidence type="ECO:0000313" key="5">
    <source>
        <dbReference type="Proteomes" id="UP001500416"/>
    </source>
</evidence>
<dbReference type="PANTHER" id="PTHR13789">
    <property type="entry name" value="MONOOXYGENASE"/>
    <property type="match status" value="1"/>
</dbReference>
<sequence length="364" mass="38804">MRAVVVGGGLGGVAAAVALRKVGWDVVVLERAAEFGEVGAGIGMMPNAMRALDALGLADQVRRIGTPRVAGGVRDRRGRALVRVAAGEHVVAVHRADLHRVLRSALPERCLVTGVEVRSVEDLDADLVVGADGIRSRVREELFPGLPRPVYAGATAWRSVTTVPFARELEVGQTLGPGTEFGILPLGDDRVYWYAATLAPAGGAAADELGEVRRLVGHWHRPIADLLDATPPGTVLRHDLHELRTPPPSYVRGRVALLGDAAHAMTPYLGQGACTAIEDGVVLAAALARFGLPEGLAHYDRERRPRGVKVARRSRLAGRFGHRLRHPVAVAARNTLLRAMPTSAAVRGMSTLTAWRAPELSPDR</sequence>
<proteinExistence type="predicted"/>
<organism evidence="4 5">
    <name type="scientific">Saccharothrix mutabilis subsp. mutabilis</name>
    <dbReference type="NCBI Taxonomy" id="66855"/>
    <lineage>
        <taxon>Bacteria</taxon>
        <taxon>Bacillati</taxon>
        <taxon>Actinomycetota</taxon>
        <taxon>Actinomycetes</taxon>
        <taxon>Pseudonocardiales</taxon>
        <taxon>Pseudonocardiaceae</taxon>
        <taxon>Saccharothrix</taxon>
    </lineage>
</organism>
<keyword evidence="5" id="KW-1185">Reference proteome</keyword>
<dbReference type="Pfam" id="PF01494">
    <property type="entry name" value="FAD_binding_3"/>
    <property type="match status" value="2"/>
</dbReference>
<comment type="caution">
    <text evidence="4">The sequence shown here is derived from an EMBL/GenBank/DDBJ whole genome shotgun (WGS) entry which is preliminary data.</text>
</comment>
<evidence type="ECO:0000256" key="1">
    <source>
        <dbReference type="ARBA" id="ARBA00023002"/>
    </source>
</evidence>
<dbReference type="EMBL" id="BAAABU010000027">
    <property type="protein sequence ID" value="GAA0258581.1"/>
    <property type="molecule type" value="Genomic_DNA"/>
</dbReference>
<protein>
    <submittedName>
        <fullName evidence="4">FAD-dependent monooxygenase</fullName>
    </submittedName>
</protein>
<feature type="domain" description="FAD-binding" evidence="3">
    <location>
        <begin position="121"/>
        <end position="314"/>
    </location>
</feature>
<dbReference type="PANTHER" id="PTHR13789:SF309">
    <property type="entry name" value="PUTATIVE (AFU_ORTHOLOGUE AFUA_6G14510)-RELATED"/>
    <property type="match status" value="1"/>
</dbReference>
<dbReference type="InterPro" id="IPR050493">
    <property type="entry name" value="FAD-dep_Monooxygenase_BioMet"/>
</dbReference>
<feature type="domain" description="FAD-binding" evidence="3">
    <location>
        <begin position="3"/>
        <end position="109"/>
    </location>
</feature>